<feature type="transmembrane region" description="Helical" evidence="23">
    <location>
        <begin position="68"/>
        <end position="88"/>
    </location>
</feature>
<feature type="transmembrane region" description="Helical" evidence="23">
    <location>
        <begin position="302"/>
        <end position="320"/>
    </location>
</feature>
<evidence type="ECO:0000313" key="25">
    <source>
        <dbReference type="EMBL" id="SJL06143.1"/>
    </source>
</evidence>
<protein>
    <recommendedName>
        <fullName evidence="19">Ribonuclease T2-like</fullName>
        <ecNumber evidence="6">4.6.1.19</ecNumber>
    </recommendedName>
</protein>
<dbReference type="InterPro" id="IPR045035">
    <property type="entry name" value="YSL-like"/>
</dbReference>
<feature type="transmembrane region" description="Helical" evidence="23">
    <location>
        <begin position="450"/>
        <end position="468"/>
    </location>
</feature>
<feature type="transmembrane region" description="Helical" evidence="23">
    <location>
        <begin position="268"/>
        <end position="290"/>
    </location>
</feature>
<dbReference type="PROSITE" id="PS00531">
    <property type="entry name" value="RNASE_T2_2"/>
    <property type="match status" value="1"/>
</dbReference>
<dbReference type="Pfam" id="PF00445">
    <property type="entry name" value="Ribonuclease_T2"/>
    <property type="match status" value="1"/>
</dbReference>
<comment type="similarity">
    <text evidence="5">Belongs to the oligopeptide OPT transporter family.</text>
</comment>
<reference evidence="26" key="1">
    <citation type="journal article" date="2017" name="Nat. Ecol. Evol.">
        <title>Genome expansion and lineage-specific genetic innovations in the forest pathogenic fungi Armillaria.</title>
        <authorList>
            <person name="Sipos G."/>
            <person name="Prasanna A.N."/>
            <person name="Walter M.C."/>
            <person name="O'Connor E."/>
            <person name="Balint B."/>
            <person name="Krizsan K."/>
            <person name="Kiss B."/>
            <person name="Hess J."/>
            <person name="Varga T."/>
            <person name="Slot J."/>
            <person name="Riley R."/>
            <person name="Boka B."/>
            <person name="Rigling D."/>
            <person name="Barry K."/>
            <person name="Lee J."/>
            <person name="Mihaltcheva S."/>
            <person name="LaButti K."/>
            <person name="Lipzen A."/>
            <person name="Waldron R."/>
            <person name="Moloney N.M."/>
            <person name="Sperisen C."/>
            <person name="Kredics L."/>
            <person name="Vagvoelgyi C."/>
            <person name="Patrignani A."/>
            <person name="Fitzpatrick D."/>
            <person name="Nagy I."/>
            <person name="Doyle S."/>
            <person name="Anderson J.B."/>
            <person name="Grigoriev I.V."/>
            <person name="Gueldener U."/>
            <person name="Muensterkoetter M."/>
            <person name="Nagy L.G."/>
        </authorList>
    </citation>
    <scope>NUCLEOTIDE SEQUENCE [LARGE SCALE GENOMIC DNA]</scope>
    <source>
        <strain evidence="26">C18/9</strain>
    </source>
</reference>
<feature type="transmembrane region" description="Helical" evidence="23">
    <location>
        <begin position="361"/>
        <end position="387"/>
    </location>
</feature>
<feature type="active site" evidence="20">
    <location>
        <position position="789"/>
    </location>
</feature>
<evidence type="ECO:0000256" key="5">
    <source>
        <dbReference type="ARBA" id="ARBA00008807"/>
    </source>
</evidence>
<feature type="active site" evidence="20">
    <location>
        <position position="847"/>
    </location>
</feature>
<dbReference type="InterPro" id="IPR036430">
    <property type="entry name" value="RNase_T2-like_sf"/>
</dbReference>
<feature type="transmembrane region" description="Helical" evidence="23">
    <location>
        <begin position="682"/>
        <end position="704"/>
    </location>
</feature>
<dbReference type="Pfam" id="PF03169">
    <property type="entry name" value="OPT"/>
    <property type="match status" value="1"/>
</dbReference>
<name>A0A284RBK7_ARMOS</name>
<keyword evidence="10 23" id="KW-0812">Transmembrane</keyword>
<dbReference type="Gene3D" id="3.90.730.10">
    <property type="entry name" value="Ribonuclease T2-like"/>
    <property type="match status" value="1"/>
</dbReference>
<keyword evidence="8" id="KW-0963">Cytoplasm</keyword>
<gene>
    <name evidence="25" type="ORF">ARMOST_09479</name>
</gene>
<keyword evidence="14 23" id="KW-0472">Membrane</keyword>
<evidence type="ECO:0000313" key="26">
    <source>
        <dbReference type="Proteomes" id="UP000219338"/>
    </source>
</evidence>
<organism evidence="25 26">
    <name type="scientific">Armillaria ostoyae</name>
    <name type="common">Armillaria root rot fungus</name>
    <dbReference type="NCBI Taxonomy" id="47428"/>
    <lineage>
        <taxon>Eukaryota</taxon>
        <taxon>Fungi</taxon>
        <taxon>Dikarya</taxon>
        <taxon>Basidiomycota</taxon>
        <taxon>Agaricomycotina</taxon>
        <taxon>Agaricomycetes</taxon>
        <taxon>Agaricomycetidae</taxon>
        <taxon>Agaricales</taxon>
        <taxon>Marasmiineae</taxon>
        <taxon>Physalacriaceae</taxon>
        <taxon>Armillaria</taxon>
    </lineage>
</organism>
<evidence type="ECO:0000256" key="16">
    <source>
        <dbReference type="ARBA" id="ARBA00023180"/>
    </source>
</evidence>
<dbReference type="GO" id="GO:0033897">
    <property type="term" value="F:ribonuclease T2 activity"/>
    <property type="evidence" value="ECO:0007669"/>
    <property type="project" value="UniProtKB-EC"/>
</dbReference>
<evidence type="ECO:0000256" key="15">
    <source>
        <dbReference type="ARBA" id="ARBA00023157"/>
    </source>
</evidence>
<keyword evidence="12" id="KW-0378">Hydrolase</keyword>
<dbReference type="EMBL" id="FUEG01000006">
    <property type="protein sequence ID" value="SJL06143.1"/>
    <property type="molecule type" value="Genomic_DNA"/>
</dbReference>
<dbReference type="PANTHER" id="PTHR31645">
    <property type="entry name" value="OLIGOPEPTIDE TRANSPORTER YGL114W-RELATED"/>
    <property type="match status" value="1"/>
</dbReference>
<evidence type="ECO:0000256" key="14">
    <source>
        <dbReference type="ARBA" id="ARBA00023136"/>
    </source>
</evidence>
<evidence type="ECO:0000256" key="9">
    <source>
        <dbReference type="ARBA" id="ARBA00022554"/>
    </source>
</evidence>
<keyword evidence="13 23" id="KW-1133">Transmembrane helix</keyword>
<dbReference type="STRING" id="47428.A0A284RBK7"/>
<dbReference type="InterPro" id="IPR004813">
    <property type="entry name" value="OPT"/>
</dbReference>
<evidence type="ECO:0000256" key="1">
    <source>
        <dbReference type="ARBA" id="ARBA00004141"/>
    </source>
</evidence>
<evidence type="ECO:0000256" key="4">
    <source>
        <dbReference type="ARBA" id="ARBA00007469"/>
    </source>
</evidence>
<dbReference type="PROSITE" id="PS00530">
    <property type="entry name" value="RNASE_T2_1"/>
    <property type="match status" value="1"/>
</dbReference>
<feature type="transmembrane region" description="Helical" evidence="23">
    <location>
        <begin position="94"/>
        <end position="111"/>
    </location>
</feature>
<feature type="transmembrane region" description="Helical" evidence="23">
    <location>
        <begin position="140"/>
        <end position="160"/>
    </location>
</feature>
<feature type="transmembrane region" description="Helical" evidence="23">
    <location>
        <begin position="612"/>
        <end position="631"/>
    </location>
</feature>
<dbReference type="EC" id="4.6.1.19" evidence="6"/>
<dbReference type="InterPro" id="IPR001568">
    <property type="entry name" value="RNase_T2-like"/>
</dbReference>
<feature type="transmembrane region" description="Helical" evidence="23">
    <location>
        <begin position="233"/>
        <end position="256"/>
    </location>
</feature>
<evidence type="ECO:0000256" key="17">
    <source>
        <dbReference type="ARBA" id="ARBA00023239"/>
    </source>
</evidence>
<evidence type="ECO:0000256" key="2">
    <source>
        <dbReference type="ARBA" id="ARBA00004410"/>
    </source>
</evidence>
<accession>A0A284RBK7</accession>
<feature type="transmembrane region" description="Helical" evidence="23">
    <location>
        <begin position="424"/>
        <end position="444"/>
    </location>
</feature>
<comment type="function">
    <text evidence="18">Rnase which modulates cell survival under stress conditions. Released from the vacuole to the cytoplasm during stress to promote tRNA and rRNA cleavage and to activate separately a downstream pathway that promotes cell death. Involved in cell size, vacuolar morphology and growth at high temperatures and high salt concentration.</text>
</comment>
<keyword evidence="15" id="KW-1015">Disulfide bond</keyword>
<dbReference type="SUPFAM" id="SSF55895">
    <property type="entry name" value="Ribonuclease Rh-like"/>
    <property type="match status" value="1"/>
</dbReference>
<feature type="transmembrane region" description="Helical" evidence="23">
    <location>
        <begin position="643"/>
        <end position="670"/>
    </location>
</feature>
<evidence type="ECO:0000256" key="20">
    <source>
        <dbReference type="PIRSR" id="PIRSR633697-1"/>
    </source>
</evidence>
<dbReference type="PANTHER" id="PTHR31645:SF3">
    <property type="entry name" value="OLIGOPEPTIDE TRANSPORTER"/>
    <property type="match status" value="1"/>
</dbReference>
<dbReference type="InterPro" id="IPR057328">
    <property type="entry name" value="RNaseT2L_C"/>
</dbReference>
<evidence type="ECO:0000259" key="24">
    <source>
        <dbReference type="Pfam" id="PF25488"/>
    </source>
</evidence>
<evidence type="ECO:0000256" key="3">
    <source>
        <dbReference type="ARBA" id="ARBA00004496"/>
    </source>
</evidence>
<dbReference type="InterPro" id="IPR033697">
    <property type="entry name" value="Ribonuclease_T2_eukaryotic"/>
</dbReference>
<feature type="domain" description="RNase T2-like C-terminal" evidence="24">
    <location>
        <begin position="1010"/>
        <end position="1120"/>
    </location>
</feature>
<evidence type="ECO:0000256" key="21">
    <source>
        <dbReference type="RuleBase" id="RU004328"/>
    </source>
</evidence>
<dbReference type="NCBIfam" id="TIGR00728">
    <property type="entry name" value="OPT_sfam"/>
    <property type="match status" value="1"/>
</dbReference>
<dbReference type="Proteomes" id="UP000219338">
    <property type="component" value="Unassembled WGS sequence"/>
</dbReference>
<feature type="transmembrane region" description="Helical" evidence="23">
    <location>
        <begin position="172"/>
        <end position="193"/>
    </location>
</feature>
<dbReference type="InterPro" id="IPR018188">
    <property type="entry name" value="RNase_T2_His_AS_1"/>
</dbReference>
<dbReference type="Pfam" id="PF25488">
    <property type="entry name" value="RNaseT2L_C"/>
    <property type="match status" value="1"/>
</dbReference>
<comment type="similarity">
    <text evidence="4 21">Belongs to the RNase T2 family.</text>
</comment>
<sequence length="1128" mass="120186">MSTDIDYVPSASLAHRATYSSSENEKAALHAVENEDAVIELMDDHDVSKPFPPDPDAPEETHQLTVRAVFVGCVLGAIVGASNIYLGLKTGFTFGPQLFGAIFGFAILKPISKALPESGLLGWLFGGPFGPKENCTVQSAATAAGGLGILFVSAIPAMYRLHLFSEFPQDDIGKLIALTCTAGFFGVFFVIPLRRYYIVHQKLTFPTPAATAYTIRSLHFGKKGEEVAKKKSWSLLISFALTFVFKVMTGYAPGVIYDWHIGWSLSRIGFTSIIALENYGWIVEFTPAFFGAGMLSGLNASWSFLGGAILAWGIIAPSIISTGRAVGVQPYPDDFPEIWSYTAMSFDDASRYVNSPSPRYWLLWPGVLMMLVYSFADVMMSLIPIFAKMKKTGVSISFKGLFTQRTEVDEDDEDQTPMEHRIPFAWWTTGLFLSTVMSCAILATLFNMNVGEAILALILGFIFSFIGVQSSGATDINPVSTVAKASQLIFGGIGKGSNLALNPAETLNLAAGVVSAGSAAQASDMTGDLKTGYLLGAKPRNQFIAQLCGSVVAVFLTSGLFILFTKATPCILYPDPTGATQCTYGAPSVSAWAAVALAVASPNLPIPPSSGYTAIALSIFSVISVIVKHLWIPKKYWVYVPNWNAVGLAFVTPQVYYPIAMGAGSVFNYFWQKRNPAGYDMYMFAISAGLLAGEGLGGVFQALLAVANVDGGKLLFWTLDVELLVPCLVQPLLPVKTFVALNPQGVSWFSLRYGVSDSRSTLPTECLILAVEFWDFNPSTGPSNSWTIHGLWPDHCDSTFDENCDPSRAYTGIASLLTNNGASDTLSFMQTHWVDINGNNEGFWEHEWSTHGTCMSTLELDCFSGIIRGQEAVAYFESVVALYKVGLTAEPLVVSDCFDGQTLPTYDWLANQGITPSSTATYSLSKVIAALKTESGGFTPALDCDGGSLNQIYWYFNLKGSVVDGEFVPISAPSAGTCGSTVKYPPKSGSSTPTSTTTSSSPTGTSGGTLPAKATIVALQSGSQVGGLLSLGTWSTQTLATFTTTGNANSFTMTSSKGNCGVSSGVFACGSGVSLSTFSTVLSNGELLLSFNGATTFSSDGSPSGSTVFTVFASSSHSNVYSLSILEK</sequence>
<evidence type="ECO:0000256" key="12">
    <source>
        <dbReference type="ARBA" id="ARBA00022801"/>
    </source>
</evidence>
<feature type="region of interest" description="Disordered" evidence="22">
    <location>
        <begin position="982"/>
        <end position="1008"/>
    </location>
</feature>
<keyword evidence="9" id="KW-0926">Vacuole</keyword>
<evidence type="ECO:0000256" key="19">
    <source>
        <dbReference type="ARBA" id="ARBA00071169"/>
    </source>
</evidence>
<proteinExistence type="inferred from homology"/>
<dbReference type="GO" id="GO:0035673">
    <property type="term" value="F:oligopeptide transmembrane transporter activity"/>
    <property type="evidence" value="ECO:0007669"/>
    <property type="project" value="InterPro"/>
</dbReference>
<keyword evidence="11" id="KW-0732">Signal</keyword>
<dbReference type="CDD" id="cd01061">
    <property type="entry name" value="RNase_T2_euk"/>
    <property type="match status" value="1"/>
</dbReference>
<evidence type="ECO:0000256" key="7">
    <source>
        <dbReference type="ARBA" id="ARBA00022448"/>
    </source>
</evidence>
<keyword evidence="17" id="KW-0456">Lyase</keyword>
<evidence type="ECO:0000256" key="11">
    <source>
        <dbReference type="ARBA" id="ARBA00022729"/>
    </source>
</evidence>
<dbReference type="GO" id="GO:0005775">
    <property type="term" value="C:vacuolar lumen"/>
    <property type="evidence" value="ECO:0007669"/>
    <property type="project" value="UniProtKB-SubCell"/>
</dbReference>
<dbReference type="OrthoDB" id="77405at2759"/>
<dbReference type="AlphaFoldDB" id="A0A284RBK7"/>
<evidence type="ECO:0000256" key="23">
    <source>
        <dbReference type="SAM" id="Phobius"/>
    </source>
</evidence>
<evidence type="ECO:0000256" key="8">
    <source>
        <dbReference type="ARBA" id="ARBA00022490"/>
    </source>
</evidence>
<dbReference type="GO" id="GO:0016787">
    <property type="term" value="F:hydrolase activity"/>
    <property type="evidence" value="ECO:0007669"/>
    <property type="project" value="UniProtKB-KW"/>
</dbReference>
<comment type="subcellular location">
    <subcellularLocation>
        <location evidence="3">Cytoplasm</location>
    </subcellularLocation>
    <subcellularLocation>
        <location evidence="1">Membrane</location>
        <topology evidence="1">Multi-pass membrane protein</topology>
    </subcellularLocation>
    <subcellularLocation>
        <location evidence="2">Vacuole lumen</location>
    </subcellularLocation>
</comment>
<evidence type="ECO:0000256" key="18">
    <source>
        <dbReference type="ARBA" id="ARBA00025494"/>
    </source>
</evidence>
<evidence type="ECO:0000256" key="6">
    <source>
        <dbReference type="ARBA" id="ARBA00012571"/>
    </source>
</evidence>
<evidence type="ECO:0000256" key="13">
    <source>
        <dbReference type="ARBA" id="ARBA00022989"/>
    </source>
</evidence>
<dbReference type="GO" id="GO:0000329">
    <property type="term" value="C:fungal-type vacuole membrane"/>
    <property type="evidence" value="ECO:0007669"/>
    <property type="project" value="TreeGrafter"/>
</dbReference>
<keyword evidence="7" id="KW-0813">Transport</keyword>
<feature type="compositionally biased region" description="Low complexity" evidence="22">
    <location>
        <begin position="988"/>
        <end position="1004"/>
    </location>
</feature>
<feature type="active site" evidence="20">
    <location>
        <position position="851"/>
    </location>
</feature>
<keyword evidence="26" id="KW-1185">Reference proteome</keyword>
<feature type="transmembrane region" description="Helical" evidence="23">
    <location>
        <begin position="543"/>
        <end position="564"/>
    </location>
</feature>
<dbReference type="GO" id="GO:0003723">
    <property type="term" value="F:RNA binding"/>
    <property type="evidence" value="ECO:0007669"/>
    <property type="project" value="InterPro"/>
</dbReference>
<evidence type="ECO:0000256" key="22">
    <source>
        <dbReference type="SAM" id="MobiDB-lite"/>
    </source>
</evidence>
<keyword evidence="16" id="KW-0325">Glycoprotein</keyword>
<dbReference type="InterPro" id="IPR033130">
    <property type="entry name" value="RNase_T2_His_AS_2"/>
</dbReference>
<evidence type="ECO:0000256" key="10">
    <source>
        <dbReference type="ARBA" id="ARBA00022692"/>
    </source>
</evidence>